<dbReference type="SUPFAM" id="SSF50249">
    <property type="entry name" value="Nucleic acid-binding proteins"/>
    <property type="match status" value="1"/>
</dbReference>
<reference evidence="11 12" key="1">
    <citation type="submission" date="2019-06" db="EMBL/GenBank/DDBJ databases">
        <title>Sequencing the genomes of 1000 actinobacteria strains.</title>
        <authorList>
            <person name="Klenk H.-P."/>
        </authorList>
    </citation>
    <scope>NUCLEOTIDE SEQUENCE [LARGE SCALE GENOMIC DNA]</scope>
    <source>
        <strain evidence="11 12">DSM 8251</strain>
    </source>
</reference>
<dbReference type="InterPro" id="IPR022671">
    <property type="entry name" value="Ribosomal_uL2_CS"/>
</dbReference>
<dbReference type="SUPFAM" id="SSF50104">
    <property type="entry name" value="Translation proteins SH3-like domain"/>
    <property type="match status" value="1"/>
</dbReference>
<dbReference type="SMART" id="SM01382">
    <property type="entry name" value="Ribosomal_L2_C"/>
    <property type="match status" value="1"/>
</dbReference>
<evidence type="ECO:0000256" key="1">
    <source>
        <dbReference type="ARBA" id="ARBA00005636"/>
    </source>
</evidence>
<dbReference type="FunFam" id="2.30.30.30:FF:000001">
    <property type="entry name" value="50S ribosomal protein L2"/>
    <property type="match status" value="1"/>
</dbReference>
<dbReference type="InterPro" id="IPR002171">
    <property type="entry name" value="Ribosomal_uL2"/>
</dbReference>
<feature type="domain" description="Large ribosomal subunit protein uL2 C-terminal" evidence="9">
    <location>
        <begin position="125"/>
        <end position="253"/>
    </location>
</feature>
<dbReference type="Gene3D" id="4.10.950.10">
    <property type="entry name" value="Ribosomal protein L2, domain 3"/>
    <property type="match status" value="1"/>
</dbReference>
<dbReference type="NCBIfam" id="TIGR01171">
    <property type="entry name" value="rplB_bact"/>
    <property type="match status" value="1"/>
</dbReference>
<feature type="compositionally biased region" description="Basic residues" evidence="8">
    <location>
        <begin position="268"/>
        <end position="279"/>
    </location>
</feature>
<feature type="domain" description="Large ribosomal subunit protein uL2 RNA-binding" evidence="10">
    <location>
        <begin position="42"/>
        <end position="119"/>
    </location>
</feature>
<keyword evidence="3 7" id="KW-0694">RNA-binding</keyword>
<protein>
    <recommendedName>
        <fullName evidence="6 7">Large ribosomal subunit protein uL2</fullName>
    </recommendedName>
</protein>
<dbReference type="Pfam" id="PF03947">
    <property type="entry name" value="Ribosomal_L2_C"/>
    <property type="match status" value="1"/>
</dbReference>
<dbReference type="InterPro" id="IPR008991">
    <property type="entry name" value="Translation_prot_SH3-like_sf"/>
</dbReference>
<keyword evidence="4 7" id="KW-0689">Ribosomal protein</keyword>
<dbReference type="FunFam" id="2.40.50.140:FF:000003">
    <property type="entry name" value="50S ribosomal protein L2"/>
    <property type="match status" value="1"/>
</dbReference>
<dbReference type="GO" id="GO:0003735">
    <property type="term" value="F:structural constituent of ribosome"/>
    <property type="evidence" value="ECO:0007669"/>
    <property type="project" value="InterPro"/>
</dbReference>
<dbReference type="InterPro" id="IPR022666">
    <property type="entry name" value="Ribosomal_uL2_RNA-bd_dom"/>
</dbReference>
<feature type="compositionally biased region" description="Polar residues" evidence="8">
    <location>
        <begin position="258"/>
        <end position="267"/>
    </location>
</feature>
<keyword evidence="2 7" id="KW-0699">rRNA-binding</keyword>
<evidence type="ECO:0000256" key="2">
    <source>
        <dbReference type="ARBA" id="ARBA00022730"/>
    </source>
</evidence>
<evidence type="ECO:0000256" key="5">
    <source>
        <dbReference type="ARBA" id="ARBA00023274"/>
    </source>
</evidence>
<sequence>MGIRKHKPTTAGRRGSSVADFVELTRSTPEKSLLRSQSKTGGRNNSGRITTRHIGGGHKQAYRVIDFKRYDKDGVPAKVAHIEYDPNRTARIALLHYLDGEKRYIIAPDKLAQGTMVEAGPEADIKPGNNLPLRNIPVGTTIHAVELRPGGSAKLGRSAGASIQLVAREGKNATLRMPSGETRMVDVRCRATIGEVGNSEQVNISWGKAGRARWKGKRPTVRGVVMNPIDHPHGGGEGKTSGGRHPVSPWGKPEGRTRNPNKASNRQIVRRRKSGKKKR</sequence>
<dbReference type="AlphaFoldDB" id="A0A542ZSQ6"/>
<dbReference type="OrthoDB" id="9778722at2"/>
<evidence type="ECO:0000256" key="3">
    <source>
        <dbReference type="ARBA" id="ARBA00022884"/>
    </source>
</evidence>
<feature type="compositionally biased region" description="Polar residues" evidence="8">
    <location>
        <begin position="34"/>
        <end position="49"/>
    </location>
</feature>
<dbReference type="GO" id="GO:0019843">
    <property type="term" value="F:rRNA binding"/>
    <property type="evidence" value="ECO:0007669"/>
    <property type="project" value="UniProtKB-UniRule"/>
</dbReference>
<feature type="region of interest" description="Disordered" evidence="8">
    <location>
        <begin position="223"/>
        <end position="279"/>
    </location>
</feature>
<dbReference type="GO" id="GO:0016740">
    <property type="term" value="F:transferase activity"/>
    <property type="evidence" value="ECO:0007669"/>
    <property type="project" value="InterPro"/>
</dbReference>
<dbReference type="PANTHER" id="PTHR13691">
    <property type="entry name" value="RIBOSOMAL PROTEIN L2"/>
    <property type="match status" value="1"/>
</dbReference>
<evidence type="ECO:0000259" key="9">
    <source>
        <dbReference type="SMART" id="SM01382"/>
    </source>
</evidence>
<dbReference type="Gene3D" id="2.30.30.30">
    <property type="match status" value="1"/>
</dbReference>
<evidence type="ECO:0000259" key="10">
    <source>
        <dbReference type="SMART" id="SM01383"/>
    </source>
</evidence>
<dbReference type="PIRSF" id="PIRSF002158">
    <property type="entry name" value="Ribosomal_L2"/>
    <property type="match status" value="1"/>
</dbReference>
<evidence type="ECO:0000256" key="7">
    <source>
        <dbReference type="HAMAP-Rule" id="MF_01320"/>
    </source>
</evidence>
<dbReference type="HAMAP" id="MF_01320_B">
    <property type="entry name" value="Ribosomal_uL2_B"/>
    <property type="match status" value="1"/>
</dbReference>
<keyword evidence="12" id="KW-1185">Reference proteome</keyword>
<gene>
    <name evidence="7" type="primary">rplB</name>
    <name evidence="11" type="ORF">FB460_1082</name>
</gene>
<feature type="region of interest" description="Disordered" evidence="8">
    <location>
        <begin position="1"/>
        <end position="53"/>
    </location>
</feature>
<dbReference type="InterPro" id="IPR005880">
    <property type="entry name" value="Ribosomal_uL2_bac/org-type"/>
</dbReference>
<evidence type="ECO:0000256" key="6">
    <source>
        <dbReference type="ARBA" id="ARBA00035242"/>
    </source>
</evidence>
<organism evidence="11 12">
    <name type="scientific">Propioniferax innocua</name>
    <dbReference type="NCBI Taxonomy" id="1753"/>
    <lineage>
        <taxon>Bacteria</taxon>
        <taxon>Bacillati</taxon>
        <taxon>Actinomycetota</taxon>
        <taxon>Actinomycetes</taxon>
        <taxon>Propionibacteriales</taxon>
        <taxon>Propionibacteriaceae</taxon>
        <taxon>Propioniferax</taxon>
    </lineage>
</organism>
<keyword evidence="5 7" id="KW-0687">Ribonucleoprotein</keyword>
<evidence type="ECO:0000256" key="8">
    <source>
        <dbReference type="SAM" id="MobiDB-lite"/>
    </source>
</evidence>
<dbReference type="PROSITE" id="PS00467">
    <property type="entry name" value="RIBOSOMAL_L2"/>
    <property type="match status" value="1"/>
</dbReference>
<comment type="subunit">
    <text evidence="7">Part of the 50S ribosomal subunit. Forms a bridge to the 30S subunit in the 70S ribosome.</text>
</comment>
<comment type="similarity">
    <text evidence="1 7">Belongs to the universal ribosomal protein uL2 family.</text>
</comment>
<dbReference type="Proteomes" id="UP000316196">
    <property type="component" value="Unassembled WGS sequence"/>
</dbReference>
<dbReference type="RefSeq" id="WP_142093021.1">
    <property type="nucleotide sequence ID" value="NZ_BAAAMD010000001.1"/>
</dbReference>
<dbReference type="FunFam" id="4.10.950.10:FF:000001">
    <property type="entry name" value="50S ribosomal protein L2"/>
    <property type="match status" value="1"/>
</dbReference>
<dbReference type="GO" id="GO:0015934">
    <property type="term" value="C:large ribosomal subunit"/>
    <property type="evidence" value="ECO:0007669"/>
    <property type="project" value="InterPro"/>
</dbReference>
<dbReference type="InterPro" id="IPR014726">
    <property type="entry name" value="Ribosomal_uL2_dom3"/>
</dbReference>
<dbReference type="InterPro" id="IPR012340">
    <property type="entry name" value="NA-bd_OB-fold"/>
</dbReference>
<comment type="function">
    <text evidence="7">One of the primary rRNA binding proteins. Required for association of the 30S and 50S subunits to form the 70S ribosome, for tRNA binding and peptide bond formation. It has been suggested to have peptidyltransferase activity; this is somewhat controversial. Makes several contacts with the 16S rRNA in the 70S ribosome.</text>
</comment>
<dbReference type="Pfam" id="PF00181">
    <property type="entry name" value="Ribosomal_L2_N"/>
    <property type="match status" value="1"/>
</dbReference>
<dbReference type="PANTHER" id="PTHR13691:SF5">
    <property type="entry name" value="LARGE RIBOSOMAL SUBUNIT PROTEIN UL2M"/>
    <property type="match status" value="1"/>
</dbReference>
<dbReference type="InterPro" id="IPR022669">
    <property type="entry name" value="Ribosomal_uL2_C"/>
</dbReference>
<dbReference type="InterPro" id="IPR014722">
    <property type="entry name" value="Rib_uL2_dom2"/>
</dbReference>
<evidence type="ECO:0000256" key="4">
    <source>
        <dbReference type="ARBA" id="ARBA00022980"/>
    </source>
</evidence>
<dbReference type="EMBL" id="VFOR01000001">
    <property type="protein sequence ID" value="TQL63280.1"/>
    <property type="molecule type" value="Genomic_DNA"/>
</dbReference>
<accession>A0A542ZSQ6</accession>
<name>A0A542ZSQ6_9ACTN</name>
<evidence type="ECO:0000313" key="12">
    <source>
        <dbReference type="Proteomes" id="UP000316196"/>
    </source>
</evidence>
<proteinExistence type="inferred from homology"/>
<evidence type="ECO:0000313" key="11">
    <source>
        <dbReference type="EMBL" id="TQL63280.1"/>
    </source>
</evidence>
<dbReference type="SMART" id="SM01383">
    <property type="entry name" value="Ribosomal_L2"/>
    <property type="match status" value="1"/>
</dbReference>
<comment type="caution">
    <text evidence="11">The sequence shown here is derived from an EMBL/GenBank/DDBJ whole genome shotgun (WGS) entry which is preliminary data.</text>
</comment>
<dbReference type="Gene3D" id="2.40.50.140">
    <property type="entry name" value="Nucleic acid-binding proteins"/>
    <property type="match status" value="1"/>
</dbReference>
<dbReference type="GO" id="GO:0002181">
    <property type="term" value="P:cytoplasmic translation"/>
    <property type="evidence" value="ECO:0007669"/>
    <property type="project" value="TreeGrafter"/>
</dbReference>